<evidence type="ECO:0000313" key="2">
    <source>
        <dbReference type="EMBL" id="QAY70714.1"/>
    </source>
</evidence>
<dbReference type="KEGG" id="xya:ET471_12365"/>
<organism evidence="2 3">
    <name type="scientific">Xylanimonas protaetiae</name>
    <dbReference type="NCBI Taxonomy" id="2509457"/>
    <lineage>
        <taxon>Bacteria</taxon>
        <taxon>Bacillati</taxon>
        <taxon>Actinomycetota</taxon>
        <taxon>Actinomycetes</taxon>
        <taxon>Micrococcales</taxon>
        <taxon>Promicromonosporaceae</taxon>
        <taxon>Xylanimonas</taxon>
    </lineage>
</organism>
<protein>
    <submittedName>
        <fullName evidence="2">Type II toxin-antitoxin system prevent-host-death family antitoxin</fullName>
    </submittedName>
</protein>
<dbReference type="SUPFAM" id="SSF143120">
    <property type="entry name" value="YefM-like"/>
    <property type="match status" value="1"/>
</dbReference>
<comment type="similarity">
    <text evidence="1">Belongs to the phD/YefM antitoxin family.</text>
</comment>
<gene>
    <name evidence="2" type="ORF">ET471_12365</name>
</gene>
<dbReference type="RefSeq" id="WP_129188743.1">
    <property type="nucleotide sequence ID" value="NZ_CP035493.1"/>
</dbReference>
<dbReference type="EMBL" id="CP035493">
    <property type="protein sequence ID" value="QAY70714.1"/>
    <property type="molecule type" value="Genomic_DNA"/>
</dbReference>
<dbReference type="NCBIfam" id="TIGR01552">
    <property type="entry name" value="phd_fam"/>
    <property type="match status" value="1"/>
</dbReference>
<reference evidence="2 3" key="1">
    <citation type="submission" date="2019-01" db="EMBL/GenBank/DDBJ databases">
        <title>Genome sequencing of strain FW10M-9.</title>
        <authorList>
            <person name="Heo J."/>
            <person name="Kim S.-J."/>
            <person name="Kim J.-S."/>
            <person name="Hong S.-B."/>
            <person name="Kwon S.-W."/>
        </authorList>
    </citation>
    <scope>NUCLEOTIDE SEQUENCE [LARGE SCALE GENOMIC DNA]</scope>
    <source>
        <strain evidence="2 3">FW10M-9</strain>
    </source>
</reference>
<proteinExistence type="inferred from homology"/>
<sequence>MPLRKKLRRTLRMKVDTRDIRSASHVGRNSGAITDEVEAGRTIVVVKNNRPVGVVAPVSVMEQIDALDEREEDLRLLAMALVRMAAAPDPVLHDWDDVAAELGIDLTDLGDADDEAEA</sequence>
<dbReference type="AlphaFoldDB" id="A0A4P6F531"/>
<evidence type="ECO:0000256" key="1">
    <source>
        <dbReference type="ARBA" id="ARBA00009981"/>
    </source>
</evidence>
<keyword evidence="3" id="KW-1185">Reference proteome</keyword>
<name>A0A4P6F531_9MICO</name>
<accession>A0A4P6F531</accession>
<dbReference type="Proteomes" id="UP000292118">
    <property type="component" value="Chromosome"/>
</dbReference>
<dbReference type="InterPro" id="IPR036165">
    <property type="entry name" value="YefM-like_sf"/>
</dbReference>
<dbReference type="OrthoDB" id="10002824at2"/>
<evidence type="ECO:0000313" key="3">
    <source>
        <dbReference type="Proteomes" id="UP000292118"/>
    </source>
</evidence>